<organism evidence="1 2">
    <name type="scientific">Thelephora terrestris</name>
    <dbReference type="NCBI Taxonomy" id="56493"/>
    <lineage>
        <taxon>Eukaryota</taxon>
        <taxon>Fungi</taxon>
        <taxon>Dikarya</taxon>
        <taxon>Basidiomycota</taxon>
        <taxon>Agaricomycotina</taxon>
        <taxon>Agaricomycetes</taxon>
        <taxon>Thelephorales</taxon>
        <taxon>Thelephoraceae</taxon>
        <taxon>Thelephora</taxon>
    </lineage>
</organism>
<evidence type="ECO:0000313" key="1">
    <source>
        <dbReference type="EMBL" id="KAF9780790.1"/>
    </source>
</evidence>
<dbReference type="AlphaFoldDB" id="A0A9P6H6W8"/>
<proteinExistence type="predicted"/>
<reference evidence="1" key="2">
    <citation type="submission" date="2020-11" db="EMBL/GenBank/DDBJ databases">
        <authorList>
            <consortium name="DOE Joint Genome Institute"/>
            <person name="Kuo A."/>
            <person name="Miyauchi S."/>
            <person name="Kiss E."/>
            <person name="Drula E."/>
            <person name="Kohler A."/>
            <person name="Sanchez-Garcia M."/>
            <person name="Andreopoulos B."/>
            <person name="Barry K.W."/>
            <person name="Bonito G."/>
            <person name="Buee M."/>
            <person name="Carver A."/>
            <person name="Chen C."/>
            <person name="Cichocki N."/>
            <person name="Clum A."/>
            <person name="Culley D."/>
            <person name="Crous P.W."/>
            <person name="Fauchery L."/>
            <person name="Girlanda M."/>
            <person name="Hayes R."/>
            <person name="Keri Z."/>
            <person name="Labutti K."/>
            <person name="Lipzen A."/>
            <person name="Lombard V."/>
            <person name="Magnuson J."/>
            <person name="Maillard F."/>
            <person name="Morin E."/>
            <person name="Murat C."/>
            <person name="Nolan M."/>
            <person name="Ohm R."/>
            <person name="Pangilinan J."/>
            <person name="Pereira M."/>
            <person name="Perotto S."/>
            <person name="Peter M."/>
            <person name="Riley R."/>
            <person name="Sitrit Y."/>
            <person name="Stielow B."/>
            <person name="Szollosi G."/>
            <person name="Zifcakova L."/>
            <person name="Stursova M."/>
            <person name="Spatafora J.W."/>
            <person name="Tedersoo L."/>
            <person name="Vaario L.-M."/>
            <person name="Yamada A."/>
            <person name="Yan M."/>
            <person name="Wang P."/>
            <person name="Xu J."/>
            <person name="Bruns T."/>
            <person name="Baldrian P."/>
            <person name="Vilgalys R."/>
            <person name="Henrissat B."/>
            <person name="Grigoriev I.V."/>
            <person name="Hibbett D."/>
            <person name="Nagy L.G."/>
            <person name="Martin F.M."/>
        </authorList>
    </citation>
    <scope>NUCLEOTIDE SEQUENCE</scope>
    <source>
        <strain evidence="1">UH-Tt-Lm1</strain>
    </source>
</reference>
<dbReference type="EMBL" id="WIUZ02000015">
    <property type="protein sequence ID" value="KAF9780790.1"/>
    <property type="molecule type" value="Genomic_DNA"/>
</dbReference>
<gene>
    <name evidence="1" type="ORF">BJ322DRAFT_282403</name>
</gene>
<protein>
    <submittedName>
        <fullName evidence="1">Uncharacterized protein</fullName>
    </submittedName>
</protein>
<sequence>MLTLRQYPLPEPPVVLPMPERDKRTIAMWNRRRTSQYHSNWRTSPFPRFHPPVSRLRWRTAIKYSSLSPFNFPCLYSSALLRCLALLTTLMSVPHRHRSPVTGNLPILPDPLKNRPASLLLVMEDSSTSIADCVRSDLHPSSTGKRLDPFAYLVA</sequence>
<accession>A0A9P6H6W8</accession>
<comment type="caution">
    <text evidence="1">The sequence shown here is derived from an EMBL/GenBank/DDBJ whole genome shotgun (WGS) entry which is preliminary data.</text>
</comment>
<keyword evidence="2" id="KW-1185">Reference proteome</keyword>
<reference evidence="1" key="1">
    <citation type="journal article" date="2020" name="Nat. Commun.">
        <title>Large-scale genome sequencing of mycorrhizal fungi provides insights into the early evolution of symbiotic traits.</title>
        <authorList>
            <person name="Miyauchi S."/>
            <person name="Kiss E."/>
            <person name="Kuo A."/>
            <person name="Drula E."/>
            <person name="Kohler A."/>
            <person name="Sanchez-Garcia M."/>
            <person name="Morin E."/>
            <person name="Andreopoulos B."/>
            <person name="Barry K.W."/>
            <person name="Bonito G."/>
            <person name="Buee M."/>
            <person name="Carver A."/>
            <person name="Chen C."/>
            <person name="Cichocki N."/>
            <person name="Clum A."/>
            <person name="Culley D."/>
            <person name="Crous P.W."/>
            <person name="Fauchery L."/>
            <person name="Girlanda M."/>
            <person name="Hayes R.D."/>
            <person name="Keri Z."/>
            <person name="LaButti K."/>
            <person name="Lipzen A."/>
            <person name="Lombard V."/>
            <person name="Magnuson J."/>
            <person name="Maillard F."/>
            <person name="Murat C."/>
            <person name="Nolan M."/>
            <person name="Ohm R.A."/>
            <person name="Pangilinan J."/>
            <person name="Pereira M.F."/>
            <person name="Perotto S."/>
            <person name="Peter M."/>
            <person name="Pfister S."/>
            <person name="Riley R."/>
            <person name="Sitrit Y."/>
            <person name="Stielow J.B."/>
            <person name="Szollosi G."/>
            <person name="Zifcakova L."/>
            <person name="Stursova M."/>
            <person name="Spatafora J.W."/>
            <person name="Tedersoo L."/>
            <person name="Vaario L.M."/>
            <person name="Yamada A."/>
            <person name="Yan M."/>
            <person name="Wang P."/>
            <person name="Xu J."/>
            <person name="Bruns T."/>
            <person name="Baldrian P."/>
            <person name="Vilgalys R."/>
            <person name="Dunand C."/>
            <person name="Henrissat B."/>
            <person name="Grigoriev I.V."/>
            <person name="Hibbett D."/>
            <person name="Nagy L.G."/>
            <person name="Martin F.M."/>
        </authorList>
    </citation>
    <scope>NUCLEOTIDE SEQUENCE</scope>
    <source>
        <strain evidence="1">UH-Tt-Lm1</strain>
    </source>
</reference>
<name>A0A9P6H6W8_9AGAM</name>
<dbReference type="Proteomes" id="UP000736335">
    <property type="component" value="Unassembled WGS sequence"/>
</dbReference>
<evidence type="ECO:0000313" key="2">
    <source>
        <dbReference type="Proteomes" id="UP000736335"/>
    </source>
</evidence>